<dbReference type="Gene3D" id="3.40.50.2300">
    <property type="match status" value="2"/>
</dbReference>
<dbReference type="Pfam" id="PF00356">
    <property type="entry name" value="LacI"/>
    <property type="match status" value="1"/>
</dbReference>
<dbReference type="GO" id="GO:0000976">
    <property type="term" value="F:transcription cis-regulatory region binding"/>
    <property type="evidence" value="ECO:0007669"/>
    <property type="project" value="TreeGrafter"/>
</dbReference>
<feature type="domain" description="HTH lacI-type" evidence="4">
    <location>
        <begin position="6"/>
        <end position="60"/>
    </location>
</feature>
<keyword evidence="2" id="KW-0238">DNA-binding</keyword>
<dbReference type="CDD" id="cd06267">
    <property type="entry name" value="PBP1_LacI_sugar_binding-like"/>
    <property type="match status" value="1"/>
</dbReference>
<protein>
    <submittedName>
        <fullName evidence="5">PurR family transcriptional regulator</fullName>
    </submittedName>
</protein>
<dbReference type="PANTHER" id="PTHR30146:SF109">
    <property type="entry name" value="HTH-TYPE TRANSCRIPTIONAL REGULATOR GALS"/>
    <property type="match status" value="1"/>
</dbReference>
<reference evidence="5 6" key="1">
    <citation type="journal article" date="2017" name="BMC Genomics">
        <title>Comparative genomic and phylogenomic analyses of the Bifidobacteriaceae family.</title>
        <authorList>
            <person name="Lugli G.A."/>
            <person name="Milani C."/>
            <person name="Turroni F."/>
            <person name="Duranti S."/>
            <person name="Mancabelli L."/>
            <person name="Mangifesta M."/>
            <person name="Ferrario C."/>
            <person name="Modesto M."/>
            <person name="Mattarelli P."/>
            <person name="Jiri K."/>
            <person name="van Sinderen D."/>
            <person name="Ventura M."/>
        </authorList>
    </citation>
    <scope>NUCLEOTIDE SEQUENCE [LARGE SCALE GENOMIC DNA]</scope>
    <source>
        <strain evidence="5 6">LMG 28769</strain>
    </source>
</reference>
<keyword evidence="3" id="KW-0804">Transcription</keyword>
<dbReference type="Pfam" id="PF13377">
    <property type="entry name" value="Peripla_BP_3"/>
    <property type="match status" value="1"/>
</dbReference>
<evidence type="ECO:0000313" key="6">
    <source>
        <dbReference type="Proteomes" id="UP000216451"/>
    </source>
</evidence>
<dbReference type="InterPro" id="IPR046335">
    <property type="entry name" value="LacI/GalR-like_sensor"/>
</dbReference>
<name>A0A261GAR1_9BIFI</name>
<accession>A0A261GAR1</accession>
<dbReference type="InterPro" id="IPR000843">
    <property type="entry name" value="HTH_LacI"/>
</dbReference>
<sequence length="370" mass="40919">MGIHQTTIQDLAKICHVSTATVSRALNHKAGVSSSLRKEIIATAKEYSYLPDSNARAMRMGSSSTNVCLVVRTGQDVAHLLTMQDFEMFQQTLGMRLSTLYVPYDADVIDAMVAEENRNTVSLFIIIGWTLISDSRRFSQVKQPILFVSSDDAPDNYAAVVSDERFGSQQAANALLDAGHRRMLILTEENSGGMPYFKDRISGVKDAFAHHHLPFGSATVFSIPIDYRRYKTSAESFVARTIIPYLRQSGNGSPTAVAVMSDFLAAALIHVLYENDFQVPEQLSIASFGGWDITNYFPQPITSWVQPIPDLLRTTLNAIPLLLEHKDFSGTIALGSMHPNGERGRAEAISSRRFVVSGFLRQGRTIRVLP</sequence>
<dbReference type="GeneID" id="98295020"/>
<gene>
    <name evidence="5" type="ORF">BAQU_0339</name>
</gene>
<dbReference type="RefSeq" id="WP_094692310.1">
    <property type="nucleotide sequence ID" value="NZ_CALENZ010000002.1"/>
</dbReference>
<dbReference type="InterPro" id="IPR028082">
    <property type="entry name" value="Peripla_BP_I"/>
</dbReference>
<evidence type="ECO:0000256" key="2">
    <source>
        <dbReference type="ARBA" id="ARBA00023125"/>
    </source>
</evidence>
<dbReference type="SMART" id="SM00354">
    <property type="entry name" value="HTH_LACI"/>
    <property type="match status" value="1"/>
</dbReference>
<dbReference type="EMBL" id="MWXA01000002">
    <property type="protein sequence ID" value="OZG68521.1"/>
    <property type="molecule type" value="Genomic_DNA"/>
</dbReference>
<comment type="caution">
    <text evidence="5">The sequence shown here is derived from an EMBL/GenBank/DDBJ whole genome shotgun (WGS) entry which is preliminary data.</text>
</comment>
<evidence type="ECO:0000256" key="3">
    <source>
        <dbReference type="ARBA" id="ARBA00023163"/>
    </source>
</evidence>
<keyword evidence="6" id="KW-1185">Reference proteome</keyword>
<dbReference type="Gene3D" id="1.10.260.40">
    <property type="entry name" value="lambda repressor-like DNA-binding domains"/>
    <property type="match status" value="1"/>
</dbReference>
<dbReference type="SUPFAM" id="SSF53822">
    <property type="entry name" value="Periplasmic binding protein-like I"/>
    <property type="match status" value="1"/>
</dbReference>
<dbReference type="SUPFAM" id="SSF47413">
    <property type="entry name" value="lambda repressor-like DNA-binding domains"/>
    <property type="match status" value="1"/>
</dbReference>
<keyword evidence="1" id="KW-0805">Transcription regulation</keyword>
<dbReference type="OrthoDB" id="37081at2"/>
<dbReference type="InterPro" id="IPR010982">
    <property type="entry name" value="Lambda_DNA-bd_dom_sf"/>
</dbReference>
<dbReference type="PANTHER" id="PTHR30146">
    <property type="entry name" value="LACI-RELATED TRANSCRIPTIONAL REPRESSOR"/>
    <property type="match status" value="1"/>
</dbReference>
<evidence type="ECO:0000259" key="4">
    <source>
        <dbReference type="PROSITE" id="PS50932"/>
    </source>
</evidence>
<evidence type="ECO:0000256" key="1">
    <source>
        <dbReference type="ARBA" id="ARBA00023015"/>
    </source>
</evidence>
<organism evidence="5 6">
    <name type="scientific">Bifidobacterium aquikefiri</name>
    <dbReference type="NCBI Taxonomy" id="1653207"/>
    <lineage>
        <taxon>Bacteria</taxon>
        <taxon>Bacillati</taxon>
        <taxon>Actinomycetota</taxon>
        <taxon>Actinomycetes</taxon>
        <taxon>Bifidobacteriales</taxon>
        <taxon>Bifidobacteriaceae</taxon>
        <taxon>Bifidobacterium</taxon>
    </lineage>
</organism>
<dbReference type="GO" id="GO:0003700">
    <property type="term" value="F:DNA-binding transcription factor activity"/>
    <property type="evidence" value="ECO:0007669"/>
    <property type="project" value="TreeGrafter"/>
</dbReference>
<proteinExistence type="predicted"/>
<dbReference type="Proteomes" id="UP000216451">
    <property type="component" value="Unassembled WGS sequence"/>
</dbReference>
<dbReference type="PROSITE" id="PS50932">
    <property type="entry name" value="HTH_LACI_2"/>
    <property type="match status" value="1"/>
</dbReference>
<evidence type="ECO:0000313" key="5">
    <source>
        <dbReference type="EMBL" id="OZG68521.1"/>
    </source>
</evidence>
<dbReference type="AlphaFoldDB" id="A0A261GAR1"/>
<dbReference type="CDD" id="cd01392">
    <property type="entry name" value="HTH_LacI"/>
    <property type="match status" value="1"/>
</dbReference>